<dbReference type="InterPro" id="IPR015424">
    <property type="entry name" value="PyrdxlP-dep_Trfase"/>
</dbReference>
<comment type="pathway">
    <text evidence="7">Amino-acid biosynthesis.</text>
</comment>
<dbReference type="InterPro" id="IPR049704">
    <property type="entry name" value="Aminotrans_3_PPA_site"/>
</dbReference>
<dbReference type="RefSeq" id="WP_211429333.1">
    <property type="nucleotide sequence ID" value="NZ_CP072648.1"/>
</dbReference>
<keyword evidence="6 8" id="KW-0663">Pyridoxal phosphate</keyword>
<dbReference type="InterPro" id="IPR015422">
    <property type="entry name" value="PyrdxlP-dep_Trfase_small"/>
</dbReference>
<dbReference type="Proteomes" id="UP000676506">
    <property type="component" value="Chromosome 1"/>
</dbReference>
<keyword evidence="5" id="KW-0808">Transferase</keyword>
<evidence type="ECO:0000256" key="8">
    <source>
        <dbReference type="RuleBase" id="RU003560"/>
    </source>
</evidence>
<dbReference type="Gene3D" id="3.90.1150.10">
    <property type="entry name" value="Aspartate Aminotransferase, domain 1"/>
    <property type="match status" value="1"/>
</dbReference>
<proteinExistence type="inferred from homology"/>
<keyword evidence="2" id="KW-0963">Cytoplasm</keyword>
<keyword evidence="10" id="KW-1185">Reference proteome</keyword>
<accession>A0ABX8B937</accession>
<keyword evidence="3" id="KW-0032">Aminotransferase</keyword>
<evidence type="ECO:0000313" key="10">
    <source>
        <dbReference type="Proteomes" id="UP000676506"/>
    </source>
</evidence>
<dbReference type="Pfam" id="PF00202">
    <property type="entry name" value="Aminotran_3"/>
    <property type="match status" value="1"/>
</dbReference>
<dbReference type="SUPFAM" id="SSF53383">
    <property type="entry name" value="PLP-dependent transferases"/>
    <property type="match status" value="1"/>
</dbReference>
<dbReference type="NCBIfam" id="TIGR00707">
    <property type="entry name" value="argD"/>
    <property type="match status" value="1"/>
</dbReference>
<dbReference type="CDD" id="cd00610">
    <property type="entry name" value="OAT_like"/>
    <property type="match status" value="1"/>
</dbReference>
<dbReference type="PROSITE" id="PS00600">
    <property type="entry name" value="AA_TRANSFER_CLASS_3"/>
    <property type="match status" value="1"/>
</dbReference>
<evidence type="ECO:0000256" key="4">
    <source>
        <dbReference type="ARBA" id="ARBA00022605"/>
    </source>
</evidence>
<reference evidence="9 10" key="1">
    <citation type="submission" date="2021-03" db="EMBL/GenBank/DDBJ databases">
        <title>Genomic and phenotypic characterization of Chloracidobacterium isolates provides evidence for multiple species.</title>
        <authorList>
            <person name="Saini M.K."/>
            <person name="Costas A.M.G."/>
            <person name="Tank M."/>
            <person name="Bryant D.A."/>
        </authorList>
    </citation>
    <scope>NUCLEOTIDE SEQUENCE [LARGE SCALE GENOMIC DNA]</scope>
    <source>
        <strain evidence="9 10">BV2-C</strain>
    </source>
</reference>
<organism evidence="9 10">
    <name type="scientific">Chloracidobacterium validum</name>
    <dbReference type="NCBI Taxonomy" id="2821543"/>
    <lineage>
        <taxon>Bacteria</taxon>
        <taxon>Pseudomonadati</taxon>
        <taxon>Acidobacteriota</taxon>
        <taxon>Terriglobia</taxon>
        <taxon>Terriglobales</taxon>
        <taxon>Acidobacteriaceae</taxon>
        <taxon>Chloracidobacterium</taxon>
    </lineage>
</organism>
<protein>
    <submittedName>
        <fullName evidence="9">Acetylornithine/succinylornithine family transaminase</fullName>
    </submittedName>
</protein>
<evidence type="ECO:0000313" key="9">
    <source>
        <dbReference type="EMBL" id="QUW03442.1"/>
    </source>
</evidence>
<dbReference type="PANTHER" id="PTHR11986:SF79">
    <property type="entry name" value="ACETYLORNITHINE AMINOTRANSFERASE, MITOCHONDRIAL"/>
    <property type="match status" value="1"/>
</dbReference>
<dbReference type="InterPro" id="IPR004636">
    <property type="entry name" value="AcOrn/SuccOrn_fam"/>
</dbReference>
<dbReference type="InterPro" id="IPR037537">
    <property type="entry name" value="LysJ"/>
</dbReference>
<dbReference type="InterPro" id="IPR005814">
    <property type="entry name" value="Aminotrans_3"/>
</dbReference>
<evidence type="ECO:0000256" key="6">
    <source>
        <dbReference type="ARBA" id="ARBA00022898"/>
    </source>
</evidence>
<keyword evidence="4" id="KW-0028">Amino-acid biosynthesis</keyword>
<dbReference type="InterPro" id="IPR015421">
    <property type="entry name" value="PyrdxlP-dep_Trfase_major"/>
</dbReference>
<evidence type="ECO:0000256" key="1">
    <source>
        <dbReference type="ARBA" id="ARBA00001933"/>
    </source>
</evidence>
<evidence type="ECO:0000256" key="5">
    <source>
        <dbReference type="ARBA" id="ARBA00022679"/>
    </source>
</evidence>
<dbReference type="EMBL" id="CP072648">
    <property type="protein sequence ID" value="QUW03442.1"/>
    <property type="molecule type" value="Genomic_DNA"/>
</dbReference>
<name>A0ABX8B937_9BACT</name>
<comment type="similarity">
    <text evidence="8">Belongs to the class-III pyridoxal-phosphate-dependent aminotransferase family.</text>
</comment>
<evidence type="ECO:0000256" key="7">
    <source>
        <dbReference type="ARBA" id="ARBA00029440"/>
    </source>
</evidence>
<comment type="cofactor">
    <cofactor evidence="1">
        <name>pyridoxal 5'-phosphate</name>
        <dbReference type="ChEBI" id="CHEBI:597326"/>
    </cofactor>
</comment>
<dbReference type="InterPro" id="IPR050103">
    <property type="entry name" value="Class-III_PLP-dep_AT"/>
</dbReference>
<evidence type="ECO:0000256" key="2">
    <source>
        <dbReference type="ARBA" id="ARBA00022490"/>
    </source>
</evidence>
<dbReference type="PIRSF" id="PIRSF000521">
    <property type="entry name" value="Transaminase_4ab_Lys_Orn"/>
    <property type="match status" value="1"/>
</dbReference>
<gene>
    <name evidence="9" type="ORF">J8C06_03105</name>
</gene>
<dbReference type="PANTHER" id="PTHR11986">
    <property type="entry name" value="AMINOTRANSFERASE CLASS III"/>
    <property type="match status" value="1"/>
</dbReference>
<evidence type="ECO:0000256" key="3">
    <source>
        <dbReference type="ARBA" id="ARBA00022576"/>
    </source>
</evidence>
<dbReference type="Gene3D" id="3.40.640.10">
    <property type="entry name" value="Type I PLP-dependent aspartate aminotransferase-like (Major domain)"/>
    <property type="match status" value="1"/>
</dbReference>
<dbReference type="HAMAP" id="MF_02084">
    <property type="entry name" value="LysJ_aminotrans_3"/>
    <property type="match status" value="1"/>
</dbReference>
<sequence length="405" mass="42562">MRDAVLNGTATQVDPGEETFAALESRHGLGLYVPRGITLTRGQGAYVWDADGRRYLDCTAAYGVASLGHCHPAVVAAISHQAATLIACSGSFGNDQRAQLYAELSTVLPAGLTRVFFCNSGAEANEAALKFARLTTGRTGVVAAMRGFHGRTAGALTATWEPKYREPFEPLLPGFNYIPYNDLAALEAAVTDDVGAVILEVIQGEGGVQPGTADFLQRAQRLCSDRGALLIVDEVQSGFGRTGTFFACESVGLQPDILTMAKGIASGFPMGAVALGERVVKLSPGQHGTTFGGAPLACAAARATLRILRAEQLPAQVAARGAWFLEQLRAIPSERIRDVRGRGFMIGVELTEPAAPYIAAAQARGLLVLNAGTQVIRLLPPLILTEADLAFAIGVLTEVLCSPSI</sequence>